<dbReference type="InterPro" id="IPR039455">
    <property type="entry name" value="EPFL"/>
</dbReference>
<evidence type="ECO:0000313" key="8">
    <source>
        <dbReference type="Proteomes" id="UP001419268"/>
    </source>
</evidence>
<comment type="function">
    <text evidence="6">Controls stomatal patterning.</text>
</comment>
<evidence type="ECO:0000256" key="6">
    <source>
        <dbReference type="RuleBase" id="RU367102"/>
    </source>
</evidence>
<comment type="caution">
    <text evidence="7">The sequence shown here is derived from an EMBL/GenBank/DDBJ whole genome shotgun (WGS) entry which is preliminary data.</text>
</comment>
<dbReference type="AlphaFoldDB" id="A0AAP0PWT1"/>
<keyword evidence="4 6" id="KW-0732">Signal</keyword>
<dbReference type="EMBL" id="JBBNAG010000002">
    <property type="protein sequence ID" value="KAK9159262.1"/>
    <property type="molecule type" value="Genomic_DNA"/>
</dbReference>
<evidence type="ECO:0000256" key="1">
    <source>
        <dbReference type="ARBA" id="ARBA00004613"/>
    </source>
</evidence>
<comment type="similarity">
    <text evidence="2 6">Belongs to the plant cysteine rich small secretory peptide family. Epidermal patterning factor subfamily.</text>
</comment>
<accession>A0AAP0PWT1</accession>
<sequence length="137" mass="14771">MDHHSRTNRAPLLCLSTCVLSVFALLFTTTNATATATATATTTTTTTNPLCPDSRNRGADCYVQVEGGDRPLDSTTVGIPRRYLSVPGSHPPRCTSKCGRCTPCKPVHVAVPPGARAPAEYYPEAWRCKCGDRLYMP</sequence>
<evidence type="ECO:0000256" key="5">
    <source>
        <dbReference type="ARBA" id="ARBA00023157"/>
    </source>
</evidence>
<evidence type="ECO:0000313" key="7">
    <source>
        <dbReference type="EMBL" id="KAK9159262.1"/>
    </source>
</evidence>
<dbReference type="Pfam" id="PF17181">
    <property type="entry name" value="EPF"/>
    <property type="match status" value="1"/>
</dbReference>
<organism evidence="7 8">
    <name type="scientific">Stephania cephalantha</name>
    <dbReference type="NCBI Taxonomy" id="152367"/>
    <lineage>
        <taxon>Eukaryota</taxon>
        <taxon>Viridiplantae</taxon>
        <taxon>Streptophyta</taxon>
        <taxon>Embryophyta</taxon>
        <taxon>Tracheophyta</taxon>
        <taxon>Spermatophyta</taxon>
        <taxon>Magnoliopsida</taxon>
        <taxon>Ranunculales</taxon>
        <taxon>Menispermaceae</taxon>
        <taxon>Menispermoideae</taxon>
        <taxon>Cissampelideae</taxon>
        <taxon>Stephania</taxon>
    </lineage>
</organism>
<reference evidence="7 8" key="1">
    <citation type="submission" date="2024-01" db="EMBL/GenBank/DDBJ databases">
        <title>Genome assemblies of Stephania.</title>
        <authorList>
            <person name="Yang L."/>
        </authorList>
    </citation>
    <scope>NUCLEOTIDE SEQUENCE [LARGE SCALE GENOMIC DNA]</scope>
    <source>
        <strain evidence="7">JXDWG</strain>
        <tissue evidence="7">Leaf</tissue>
    </source>
</reference>
<dbReference type="GO" id="GO:0010052">
    <property type="term" value="P:guard cell differentiation"/>
    <property type="evidence" value="ECO:0007669"/>
    <property type="project" value="UniProtKB-UniRule"/>
</dbReference>
<protein>
    <recommendedName>
        <fullName evidence="6">Epidermal patterning factor-like protein</fullName>
    </recommendedName>
</protein>
<comment type="subcellular location">
    <subcellularLocation>
        <location evidence="1 6">Secreted</location>
    </subcellularLocation>
</comment>
<keyword evidence="6" id="KW-0217">Developmental protein</keyword>
<keyword evidence="5" id="KW-1015">Disulfide bond</keyword>
<feature type="chain" id="PRO_5042667150" description="Epidermal patterning factor-like protein" evidence="6">
    <location>
        <begin position="33"/>
        <end position="137"/>
    </location>
</feature>
<feature type="signal peptide" evidence="6">
    <location>
        <begin position="1"/>
        <end position="32"/>
    </location>
</feature>
<gene>
    <name evidence="7" type="ORF">Scep_005836</name>
</gene>
<keyword evidence="3 6" id="KW-0964">Secreted</keyword>
<dbReference type="PANTHER" id="PTHR33109">
    <property type="entry name" value="EPIDERMAL PATTERNING FACTOR-LIKE PROTEIN 4"/>
    <property type="match status" value="1"/>
</dbReference>
<keyword evidence="8" id="KW-1185">Reference proteome</keyword>
<dbReference type="PANTHER" id="PTHR33109:SF4">
    <property type="entry name" value="EPIDERMAL PATTERNING FACTOR-LIKE PROTEIN 6"/>
    <property type="match status" value="1"/>
</dbReference>
<evidence type="ECO:0000256" key="3">
    <source>
        <dbReference type="ARBA" id="ARBA00022525"/>
    </source>
</evidence>
<evidence type="ECO:0000256" key="2">
    <source>
        <dbReference type="ARBA" id="ARBA00008127"/>
    </source>
</evidence>
<name>A0AAP0PWT1_9MAGN</name>
<evidence type="ECO:0000256" key="4">
    <source>
        <dbReference type="ARBA" id="ARBA00022729"/>
    </source>
</evidence>
<dbReference type="Proteomes" id="UP001419268">
    <property type="component" value="Unassembled WGS sequence"/>
</dbReference>
<proteinExistence type="inferred from homology"/>
<dbReference type="GO" id="GO:0005576">
    <property type="term" value="C:extracellular region"/>
    <property type="evidence" value="ECO:0007669"/>
    <property type="project" value="UniProtKB-SubCell"/>
</dbReference>